<protein>
    <submittedName>
        <fullName evidence="2">Uncharacterized protein</fullName>
    </submittedName>
</protein>
<reference evidence="2" key="1">
    <citation type="submission" date="2018-05" db="EMBL/GenBank/DDBJ databases">
        <authorList>
            <person name="Lanie J.A."/>
            <person name="Ng W.-L."/>
            <person name="Kazmierczak K.M."/>
            <person name="Andrzejewski T.M."/>
            <person name="Davidsen T.M."/>
            <person name="Wayne K.J."/>
            <person name="Tettelin H."/>
            <person name="Glass J.I."/>
            <person name="Rusch D."/>
            <person name="Podicherti R."/>
            <person name="Tsui H.-C.T."/>
            <person name="Winkler M.E."/>
        </authorList>
    </citation>
    <scope>NUCLEOTIDE SEQUENCE</scope>
</reference>
<gene>
    <name evidence="2" type="ORF">METZ01_LOCUS149203</name>
</gene>
<dbReference type="AlphaFoldDB" id="A0A382A4Q4"/>
<dbReference type="EMBL" id="UINC01023852">
    <property type="protein sequence ID" value="SVA96349.1"/>
    <property type="molecule type" value="Genomic_DNA"/>
</dbReference>
<keyword evidence="1" id="KW-0175">Coiled coil</keyword>
<organism evidence="2">
    <name type="scientific">marine metagenome</name>
    <dbReference type="NCBI Taxonomy" id="408172"/>
    <lineage>
        <taxon>unclassified sequences</taxon>
        <taxon>metagenomes</taxon>
        <taxon>ecological metagenomes</taxon>
    </lineage>
</organism>
<sequence>MQNIESRIQDLKEAAEKLSIKVEVANLNDQEFTVQSGYCKLNGEDLI</sequence>
<feature type="non-terminal residue" evidence="2">
    <location>
        <position position="47"/>
    </location>
</feature>
<proteinExistence type="predicted"/>
<evidence type="ECO:0000313" key="2">
    <source>
        <dbReference type="EMBL" id="SVA96349.1"/>
    </source>
</evidence>
<accession>A0A382A4Q4</accession>
<evidence type="ECO:0000256" key="1">
    <source>
        <dbReference type="SAM" id="Coils"/>
    </source>
</evidence>
<feature type="coiled-coil region" evidence="1">
    <location>
        <begin position="1"/>
        <end position="28"/>
    </location>
</feature>
<name>A0A382A4Q4_9ZZZZ</name>